<evidence type="ECO:0000256" key="2">
    <source>
        <dbReference type="ARBA" id="ARBA00023125"/>
    </source>
</evidence>
<evidence type="ECO:0000256" key="3">
    <source>
        <dbReference type="ARBA" id="ARBA00023163"/>
    </source>
</evidence>
<keyword evidence="2" id="KW-0238">DNA-binding</keyword>
<keyword evidence="1" id="KW-0805">Transcription regulation</keyword>
<sequence>MYWSTYFNANGLPIWLTTLRSLLNIFYTISTYILLHNSFKTKSSTKQDKIVRRWLNKFTHVKSSSKQVQLVRRWVYNFTHVKTLMTITSGFFTLKLLFKNEVLYADQHILSSSIALLYLGLAMFLNKNRTILFNLPSFMNPDSVKREKMKAEIDLKKLYNYVTTQVIEEEMYLKDKFNLNWLATKLEIKAKHISVAISENNFENFSTYSNHFKIEKAKKLINNNYLKNYSVEALASASGFKAVNTFYRIFKNETGITPNTYAENIKKSN</sequence>
<dbReference type="Gene3D" id="1.10.10.60">
    <property type="entry name" value="Homeodomain-like"/>
    <property type="match status" value="1"/>
</dbReference>
<protein>
    <submittedName>
        <fullName evidence="6">Transcriptional regulator, AraC family protein</fullName>
    </submittedName>
</protein>
<evidence type="ECO:0000259" key="5">
    <source>
        <dbReference type="PROSITE" id="PS01124"/>
    </source>
</evidence>
<dbReference type="GO" id="GO:0043565">
    <property type="term" value="F:sequence-specific DNA binding"/>
    <property type="evidence" value="ECO:0007669"/>
    <property type="project" value="InterPro"/>
</dbReference>
<feature type="domain" description="HTH araC/xylS-type" evidence="5">
    <location>
        <begin position="156"/>
        <end position="264"/>
    </location>
</feature>
<dbReference type="InterPro" id="IPR009057">
    <property type="entry name" value="Homeodomain-like_sf"/>
</dbReference>
<dbReference type="EMBL" id="FO117579">
    <property type="protein sequence ID" value="CCF99454.1"/>
    <property type="molecule type" value="Genomic_DNA"/>
</dbReference>
<name>H6REJ3_9BACT</name>
<dbReference type="AlphaFoldDB" id="H6REJ3"/>
<accession>H6REJ3</accession>
<dbReference type="PANTHER" id="PTHR43280">
    <property type="entry name" value="ARAC-FAMILY TRANSCRIPTIONAL REGULATOR"/>
    <property type="match status" value="1"/>
</dbReference>
<dbReference type="InterPro" id="IPR018060">
    <property type="entry name" value="HTH_AraC"/>
</dbReference>
<dbReference type="GO" id="GO:0003700">
    <property type="term" value="F:DNA-binding transcription factor activity"/>
    <property type="evidence" value="ECO:0007669"/>
    <property type="project" value="InterPro"/>
</dbReference>
<dbReference type="SMART" id="SM00342">
    <property type="entry name" value="HTH_ARAC"/>
    <property type="match status" value="1"/>
</dbReference>
<feature type="transmembrane region" description="Helical" evidence="4">
    <location>
        <begin position="12"/>
        <end position="35"/>
    </location>
</feature>
<proteinExistence type="predicted"/>
<feature type="transmembrane region" description="Helical" evidence="4">
    <location>
        <begin position="74"/>
        <end position="97"/>
    </location>
</feature>
<dbReference type="PANTHER" id="PTHR43280:SF29">
    <property type="entry name" value="ARAC-FAMILY TRANSCRIPTIONAL REGULATOR"/>
    <property type="match status" value="1"/>
</dbReference>
<evidence type="ECO:0000256" key="1">
    <source>
        <dbReference type="ARBA" id="ARBA00023015"/>
    </source>
</evidence>
<reference evidence="6" key="1">
    <citation type="journal article" date="2012" name="Environ. Microbiol.">
        <title>Genomic content of uncultured Bacteroidetes from contrasting oceanic provinces in the North Atlantic Ocean.</title>
        <authorList>
            <person name="Gomez-Pereira P.R."/>
            <person name="Schuler M."/>
            <person name="Fuchs B.M."/>
            <person name="Bennke C."/>
            <person name="Teeling H."/>
            <person name="Waldmann J."/>
            <person name="Richter M."/>
            <person name="Barbe V."/>
            <person name="Bataille E."/>
            <person name="Glockner F.O."/>
            <person name="Amann R."/>
        </authorList>
    </citation>
    <scope>NUCLEOTIDE SEQUENCE</scope>
</reference>
<dbReference type="PROSITE" id="PS01124">
    <property type="entry name" value="HTH_ARAC_FAMILY_2"/>
    <property type="match status" value="1"/>
</dbReference>
<reference evidence="6" key="2">
    <citation type="submission" date="2012-02" db="EMBL/GenBank/DDBJ databases">
        <authorList>
            <person name="Genoscope - CEA"/>
        </authorList>
    </citation>
    <scope>NUCLEOTIDE SEQUENCE</scope>
</reference>
<dbReference type="PROSITE" id="PS00041">
    <property type="entry name" value="HTH_ARAC_FAMILY_1"/>
    <property type="match status" value="1"/>
</dbReference>
<dbReference type="SUPFAM" id="SSF46689">
    <property type="entry name" value="Homeodomain-like"/>
    <property type="match status" value="1"/>
</dbReference>
<organism evidence="6">
    <name type="scientific">uncultured Flavobacteriia bacterium</name>
    <dbReference type="NCBI Taxonomy" id="212695"/>
    <lineage>
        <taxon>Bacteria</taxon>
        <taxon>Pseudomonadati</taxon>
        <taxon>Bacteroidota</taxon>
        <taxon>Flavobacteriia</taxon>
        <taxon>environmental samples</taxon>
    </lineage>
</organism>
<gene>
    <name evidence="6" type="ORF">VIS_S3BDA80047</name>
</gene>
<keyword evidence="4" id="KW-0812">Transmembrane</keyword>
<evidence type="ECO:0000313" key="6">
    <source>
        <dbReference type="EMBL" id="CCF99454.1"/>
    </source>
</evidence>
<keyword evidence="4" id="KW-1133">Transmembrane helix</keyword>
<dbReference type="InterPro" id="IPR018062">
    <property type="entry name" value="HTH_AraC-typ_CS"/>
</dbReference>
<evidence type="ECO:0000256" key="4">
    <source>
        <dbReference type="SAM" id="Phobius"/>
    </source>
</evidence>
<feature type="transmembrane region" description="Helical" evidence="4">
    <location>
        <begin position="109"/>
        <end position="126"/>
    </location>
</feature>
<keyword evidence="4" id="KW-0472">Membrane</keyword>
<keyword evidence="3" id="KW-0804">Transcription</keyword>
<dbReference type="Pfam" id="PF12833">
    <property type="entry name" value="HTH_18"/>
    <property type="match status" value="1"/>
</dbReference>